<keyword evidence="2" id="KW-1185">Reference proteome</keyword>
<dbReference type="EMBL" id="CAGS01000439">
    <property type="protein sequence ID" value="CCF85417.1"/>
    <property type="molecule type" value="Genomic_DNA"/>
</dbReference>
<comment type="caution">
    <text evidence="1">The sequence shown here is derived from an EMBL/GenBank/DDBJ whole genome shotgun (WGS) entry which is preliminary data.</text>
</comment>
<evidence type="ECO:0000313" key="1">
    <source>
        <dbReference type="EMBL" id="CCF85417.1"/>
    </source>
</evidence>
<sequence>MPNYAFPSSRPSATPFLDGLRNLSSGADLAMEADPQAAFSFFLQQLGLPQAYQRALTNRYQDIYANYRANAYDRGTKQGGLGFLDYLASFNPAYELAKMAPEARFEQPSRFIGRSRLVSY</sequence>
<gene>
    <name evidence="1" type="ORF">NITHO_4940004</name>
</gene>
<reference evidence="1 2" key="1">
    <citation type="journal article" date="2012" name="ISME J.">
        <title>Nitrification expanded: discovery, physiology and genomics of a nitrite-oxidizing bacterium from the phylum Chloroflexi.</title>
        <authorList>
            <person name="Sorokin D.Y."/>
            <person name="Lucker S."/>
            <person name="Vejmelkova D."/>
            <person name="Kostrikina N.A."/>
            <person name="Kleerebezem R."/>
            <person name="Rijpstra W.I."/>
            <person name="Damste J.S."/>
            <person name="Le Paslier D."/>
            <person name="Muyzer G."/>
            <person name="Wagner M."/>
            <person name="van Loosdrecht M.C."/>
            <person name="Daims H."/>
        </authorList>
    </citation>
    <scope>NUCLEOTIDE SEQUENCE [LARGE SCALE GENOMIC DNA]</scope>
    <source>
        <strain evidence="2">none</strain>
    </source>
</reference>
<name>I4EL55_9BACT</name>
<protein>
    <submittedName>
        <fullName evidence="1">Uncharacterized protein</fullName>
    </submittedName>
</protein>
<organism evidence="1 2">
    <name type="scientific">Nitrolancea hollandica Lb</name>
    <dbReference type="NCBI Taxonomy" id="1129897"/>
    <lineage>
        <taxon>Bacteria</taxon>
        <taxon>Pseudomonadati</taxon>
        <taxon>Thermomicrobiota</taxon>
        <taxon>Thermomicrobia</taxon>
        <taxon>Sphaerobacterales</taxon>
        <taxon>Sphaerobacterineae</taxon>
        <taxon>Sphaerobacteraceae</taxon>
        <taxon>Nitrolancea</taxon>
    </lineage>
</organism>
<dbReference type="Proteomes" id="UP000004221">
    <property type="component" value="Unassembled WGS sequence"/>
</dbReference>
<evidence type="ECO:0000313" key="2">
    <source>
        <dbReference type="Proteomes" id="UP000004221"/>
    </source>
</evidence>
<dbReference type="AlphaFoldDB" id="I4EL55"/>
<accession>I4EL55</accession>
<dbReference type="RefSeq" id="WP_008480302.1">
    <property type="nucleotide sequence ID" value="NZ_CAGS01000439.1"/>
</dbReference>
<proteinExistence type="predicted"/>